<dbReference type="GO" id="GO:0160147">
    <property type="term" value="F:tRNA pseudouridine(38-40) synthase activity"/>
    <property type="evidence" value="ECO:0007669"/>
    <property type="project" value="UniProtKB-EC"/>
</dbReference>
<proteinExistence type="inferred from homology"/>
<comment type="function">
    <text evidence="4">Formation of pseudouridine at positions 38, 39 and 40 in the anticodon stem and loop of transfer RNAs.</text>
</comment>
<reference evidence="10" key="2">
    <citation type="submission" date="2020-09" db="EMBL/GenBank/DDBJ databases">
        <authorList>
            <person name="Sun Q."/>
            <person name="Ohkuma M."/>
        </authorList>
    </citation>
    <scope>NUCLEOTIDE SEQUENCE</scope>
    <source>
        <strain evidence="10">JCM 31311</strain>
    </source>
</reference>
<evidence type="ECO:0000256" key="7">
    <source>
        <dbReference type="RuleBase" id="RU003792"/>
    </source>
</evidence>
<dbReference type="GO" id="GO:0003723">
    <property type="term" value="F:RNA binding"/>
    <property type="evidence" value="ECO:0007669"/>
    <property type="project" value="InterPro"/>
</dbReference>
<comment type="similarity">
    <text evidence="1 4 7">Belongs to the tRNA pseudouridine synthase TruA family.</text>
</comment>
<dbReference type="SUPFAM" id="SSF55120">
    <property type="entry name" value="Pseudouridine synthase"/>
    <property type="match status" value="1"/>
</dbReference>
<dbReference type="InterPro" id="IPR020094">
    <property type="entry name" value="TruA/RsuA/RluB/E/F_N"/>
</dbReference>
<dbReference type="PANTHER" id="PTHR11142">
    <property type="entry name" value="PSEUDOURIDYLATE SYNTHASE"/>
    <property type="match status" value="1"/>
</dbReference>
<evidence type="ECO:0000256" key="4">
    <source>
        <dbReference type="HAMAP-Rule" id="MF_00171"/>
    </source>
</evidence>
<keyword evidence="2 4" id="KW-0819">tRNA processing</keyword>
<evidence type="ECO:0000313" key="11">
    <source>
        <dbReference type="Proteomes" id="UP000603865"/>
    </source>
</evidence>
<dbReference type="CDD" id="cd02570">
    <property type="entry name" value="PseudoU_synth_EcTruA"/>
    <property type="match status" value="1"/>
</dbReference>
<dbReference type="NCBIfam" id="TIGR00071">
    <property type="entry name" value="hisT_truA"/>
    <property type="match status" value="1"/>
</dbReference>
<evidence type="ECO:0000256" key="2">
    <source>
        <dbReference type="ARBA" id="ARBA00022694"/>
    </source>
</evidence>
<feature type="compositionally biased region" description="Low complexity" evidence="8">
    <location>
        <begin position="7"/>
        <end position="16"/>
    </location>
</feature>
<dbReference type="InterPro" id="IPR020097">
    <property type="entry name" value="PsdUridine_synth_TruA_a/b_dom"/>
</dbReference>
<dbReference type="InterPro" id="IPR001406">
    <property type="entry name" value="PsdUridine_synth_TruA"/>
</dbReference>
<evidence type="ECO:0000259" key="9">
    <source>
        <dbReference type="Pfam" id="PF01416"/>
    </source>
</evidence>
<feature type="region of interest" description="Disordered" evidence="8">
    <location>
        <begin position="1"/>
        <end position="37"/>
    </location>
</feature>
<dbReference type="PIRSF" id="PIRSF001430">
    <property type="entry name" value="tRNA_psdUrid_synth"/>
    <property type="match status" value="1"/>
</dbReference>
<sequence>MQPMSTVSSRSVSGVSEGERGPDDFNPQEAESAERRVYAPPPGCVRYRLEVQWDGGGFVGWQSQPGQRSVQDTLQAALPGNVQAARPVAAGRTDAGVHAEAMTLHWDIPQTLRLPPERLQLALNGRLPPDLVVLSLSVAPPGFHARYRCTGRAYVYRVLNTPQRRPLWQGRALHVSSALDTAAMQAAALQLVGDHDFAAFATREERQTRRTLHTLEVRRAGDVLELHIAGESFLRQMVRCLVGTLLAVGRGEWTAQDVARILASADRTQAGPNVPPHGLYFAGASYPMFTPIELPETGV</sequence>
<dbReference type="Gene3D" id="3.30.70.580">
    <property type="entry name" value="Pseudouridine synthase I, catalytic domain, N-terminal subdomain"/>
    <property type="match status" value="1"/>
</dbReference>
<gene>
    <name evidence="4 10" type="primary">truA</name>
    <name evidence="10" type="ORF">GCM10008957_14100</name>
</gene>
<feature type="active site" description="Nucleophile" evidence="4 5">
    <location>
        <position position="94"/>
    </location>
</feature>
<comment type="subunit">
    <text evidence="4">Homodimer.</text>
</comment>
<dbReference type="InterPro" id="IPR020095">
    <property type="entry name" value="PsdUridine_synth_TruA_C"/>
</dbReference>
<dbReference type="EC" id="5.4.99.12" evidence="4"/>
<evidence type="ECO:0000256" key="5">
    <source>
        <dbReference type="PIRSR" id="PIRSR001430-1"/>
    </source>
</evidence>
<feature type="domain" description="Pseudouridine synthase I TruA alpha/beta" evidence="9">
    <location>
        <begin position="187"/>
        <end position="287"/>
    </location>
</feature>
<evidence type="ECO:0000256" key="1">
    <source>
        <dbReference type="ARBA" id="ARBA00009375"/>
    </source>
</evidence>
<evidence type="ECO:0000256" key="6">
    <source>
        <dbReference type="PIRSR" id="PIRSR001430-2"/>
    </source>
</evidence>
<dbReference type="Gene3D" id="3.30.70.660">
    <property type="entry name" value="Pseudouridine synthase I, catalytic domain, C-terminal subdomain"/>
    <property type="match status" value="1"/>
</dbReference>
<keyword evidence="3 4" id="KW-0413">Isomerase</keyword>
<evidence type="ECO:0000256" key="8">
    <source>
        <dbReference type="SAM" id="MobiDB-lite"/>
    </source>
</evidence>
<name>A0A918C1P1_9DEIO</name>
<dbReference type="InterPro" id="IPR020103">
    <property type="entry name" value="PsdUridine_synth_cat_dom_sf"/>
</dbReference>
<evidence type="ECO:0000313" key="10">
    <source>
        <dbReference type="EMBL" id="GGR02325.1"/>
    </source>
</evidence>
<dbReference type="EMBL" id="BMQL01000005">
    <property type="protein sequence ID" value="GGR02325.1"/>
    <property type="molecule type" value="Genomic_DNA"/>
</dbReference>
<dbReference type="Pfam" id="PF01416">
    <property type="entry name" value="PseudoU_synth_1"/>
    <property type="match status" value="1"/>
</dbReference>
<comment type="caution">
    <text evidence="4">Lacks conserved residue(s) required for the propagation of feature annotation.</text>
</comment>
<dbReference type="Proteomes" id="UP000603865">
    <property type="component" value="Unassembled WGS sequence"/>
</dbReference>
<dbReference type="AlphaFoldDB" id="A0A918C1P1"/>
<keyword evidence="11" id="KW-1185">Reference proteome</keyword>
<dbReference type="PANTHER" id="PTHR11142:SF0">
    <property type="entry name" value="TRNA PSEUDOURIDINE SYNTHASE-LIKE 1"/>
    <property type="match status" value="1"/>
</dbReference>
<protein>
    <recommendedName>
        <fullName evidence="4">tRNA pseudouridine synthase A</fullName>
        <ecNumber evidence="4">5.4.99.12</ecNumber>
    </recommendedName>
    <alternativeName>
        <fullName evidence="4">tRNA pseudouridine(38-40) synthase</fullName>
    </alternativeName>
    <alternativeName>
        <fullName evidence="4">tRNA pseudouridylate synthase I</fullName>
    </alternativeName>
    <alternativeName>
        <fullName evidence="4">tRNA-uridine isomerase I</fullName>
    </alternativeName>
</protein>
<comment type="caution">
    <text evidence="10">The sequence shown here is derived from an EMBL/GenBank/DDBJ whole genome shotgun (WGS) entry which is preliminary data.</text>
</comment>
<feature type="binding site" evidence="4 6">
    <location>
        <position position="154"/>
    </location>
    <ligand>
        <name>substrate</name>
    </ligand>
</feature>
<accession>A0A918C1P1</accession>
<comment type="catalytic activity">
    <reaction evidence="4 7">
        <text>uridine(38/39/40) in tRNA = pseudouridine(38/39/40) in tRNA</text>
        <dbReference type="Rhea" id="RHEA:22376"/>
        <dbReference type="Rhea" id="RHEA-COMP:10085"/>
        <dbReference type="Rhea" id="RHEA-COMP:10087"/>
        <dbReference type="ChEBI" id="CHEBI:65314"/>
        <dbReference type="ChEBI" id="CHEBI:65315"/>
        <dbReference type="EC" id="5.4.99.12"/>
    </reaction>
</comment>
<organism evidence="10 11">
    <name type="scientific">Deinococcus ruber</name>
    <dbReference type="NCBI Taxonomy" id="1848197"/>
    <lineage>
        <taxon>Bacteria</taxon>
        <taxon>Thermotogati</taxon>
        <taxon>Deinococcota</taxon>
        <taxon>Deinococci</taxon>
        <taxon>Deinococcales</taxon>
        <taxon>Deinococcaceae</taxon>
        <taxon>Deinococcus</taxon>
    </lineage>
</organism>
<evidence type="ECO:0000256" key="3">
    <source>
        <dbReference type="ARBA" id="ARBA00023235"/>
    </source>
</evidence>
<reference evidence="10" key="1">
    <citation type="journal article" date="2014" name="Int. J. Syst. Evol. Microbiol.">
        <title>Complete genome sequence of Corynebacterium casei LMG S-19264T (=DSM 44701T), isolated from a smear-ripened cheese.</title>
        <authorList>
            <consortium name="US DOE Joint Genome Institute (JGI-PGF)"/>
            <person name="Walter F."/>
            <person name="Albersmeier A."/>
            <person name="Kalinowski J."/>
            <person name="Ruckert C."/>
        </authorList>
    </citation>
    <scope>NUCLEOTIDE SEQUENCE</scope>
    <source>
        <strain evidence="10">JCM 31311</strain>
    </source>
</reference>
<dbReference type="HAMAP" id="MF_00171">
    <property type="entry name" value="TruA"/>
    <property type="match status" value="1"/>
</dbReference>
<dbReference type="GO" id="GO:0031119">
    <property type="term" value="P:tRNA pseudouridine synthesis"/>
    <property type="evidence" value="ECO:0007669"/>
    <property type="project" value="UniProtKB-UniRule"/>
</dbReference>